<dbReference type="Pfam" id="PF09976">
    <property type="entry name" value="TPR_21"/>
    <property type="match status" value="1"/>
</dbReference>
<comment type="subcellular location">
    <subcellularLocation>
        <location evidence="1">Cell membrane</location>
        <topology evidence="1">Single-pass type II membrane protein</topology>
    </subcellularLocation>
</comment>
<keyword evidence="3" id="KW-0812">Transmembrane</keyword>
<evidence type="ECO:0000256" key="5">
    <source>
        <dbReference type="ARBA" id="ARBA00023136"/>
    </source>
</evidence>
<protein>
    <recommendedName>
        <fullName evidence="8">Ancillary SecYEG translocon subunit</fullName>
    </recommendedName>
</protein>
<name>A0A066RNA3_9GAMM</name>
<evidence type="ECO:0000256" key="2">
    <source>
        <dbReference type="ARBA" id="ARBA00022475"/>
    </source>
</evidence>
<reference evidence="10 11" key="1">
    <citation type="submission" date="2014-04" db="EMBL/GenBank/DDBJ databases">
        <title>Draft genome sequence of Photobacterium halotolerans S2753: a solonamide, ngercheumicin and holomycin producer.</title>
        <authorList>
            <person name="Machado H.R."/>
            <person name="Gram L."/>
        </authorList>
    </citation>
    <scope>NUCLEOTIDE SEQUENCE [LARGE SCALE GENOMIC DNA]</scope>
    <source>
        <strain evidence="10 11">S2753</strain>
    </source>
</reference>
<evidence type="ECO:0000256" key="8">
    <source>
        <dbReference type="ARBA" id="ARBA00024235"/>
    </source>
</evidence>
<evidence type="ECO:0000256" key="1">
    <source>
        <dbReference type="ARBA" id="ARBA00004401"/>
    </source>
</evidence>
<comment type="similarity">
    <text evidence="7">Belongs to the YfgM family.</text>
</comment>
<keyword evidence="11" id="KW-1185">Reference proteome</keyword>
<dbReference type="RefSeq" id="WP_036751556.1">
    <property type="nucleotide sequence ID" value="NZ_JAGSGC010000001.1"/>
</dbReference>
<evidence type="ECO:0000256" key="7">
    <source>
        <dbReference type="ARBA" id="ARBA00024197"/>
    </source>
</evidence>
<sequence>MDVNTTEEQQVEIIKAWLKENGKAVVLGAVLGLGGLYGWRYYQAEVQTAKEQASEAYTQTVQALSSGDDGAMSQAQTFIHDFESSHYAVLTALQLAKVQIEKNDLDAAAAQLKWAIGHTEDDALLSVAHTRLARILAAQKSYDEALAELDKVKAESWKGKVAELRGDILLQKGDQSAAREAYLRAKELGASPALQIKLDDLAQ</sequence>
<organism evidence="10 11">
    <name type="scientific">Photobacterium galatheae</name>
    <dbReference type="NCBI Taxonomy" id="1654360"/>
    <lineage>
        <taxon>Bacteria</taxon>
        <taxon>Pseudomonadati</taxon>
        <taxon>Pseudomonadota</taxon>
        <taxon>Gammaproteobacteria</taxon>
        <taxon>Vibrionales</taxon>
        <taxon>Vibrionaceae</taxon>
        <taxon>Photobacterium</taxon>
    </lineage>
</organism>
<gene>
    <name evidence="10" type="ORF">EA58_09445</name>
</gene>
<dbReference type="InterPro" id="IPR026039">
    <property type="entry name" value="YfgM"/>
</dbReference>
<keyword evidence="5" id="KW-0472">Membrane</keyword>
<dbReference type="GO" id="GO:0044877">
    <property type="term" value="F:protein-containing complex binding"/>
    <property type="evidence" value="ECO:0007669"/>
    <property type="project" value="InterPro"/>
</dbReference>
<dbReference type="GO" id="GO:0005886">
    <property type="term" value="C:plasma membrane"/>
    <property type="evidence" value="ECO:0007669"/>
    <property type="project" value="UniProtKB-SubCell"/>
</dbReference>
<dbReference type="EMBL" id="JMIB01000017">
    <property type="protein sequence ID" value="KDM91940.1"/>
    <property type="molecule type" value="Genomic_DNA"/>
</dbReference>
<dbReference type="PIRSF" id="PIRSF006170">
    <property type="entry name" value="YfgM"/>
    <property type="match status" value="1"/>
</dbReference>
<dbReference type="InterPro" id="IPR018704">
    <property type="entry name" value="SecYEG/CpoB_TPR"/>
</dbReference>
<dbReference type="PANTHER" id="PTHR38035:SF1">
    <property type="entry name" value="ANCILLARY SECYEG TRANSLOCON SUBUNIT"/>
    <property type="match status" value="1"/>
</dbReference>
<evidence type="ECO:0000256" key="6">
    <source>
        <dbReference type="ARBA" id="ARBA00023186"/>
    </source>
</evidence>
<dbReference type="Gene3D" id="1.25.40.10">
    <property type="entry name" value="Tetratricopeptide repeat domain"/>
    <property type="match status" value="1"/>
</dbReference>
<dbReference type="AlphaFoldDB" id="A0A066RNA3"/>
<dbReference type="SUPFAM" id="SSF48452">
    <property type="entry name" value="TPR-like"/>
    <property type="match status" value="1"/>
</dbReference>
<evidence type="ECO:0000259" key="9">
    <source>
        <dbReference type="Pfam" id="PF09976"/>
    </source>
</evidence>
<dbReference type="InterPro" id="IPR011990">
    <property type="entry name" value="TPR-like_helical_dom_sf"/>
</dbReference>
<keyword evidence="6" id="KW-0143">Chaperone</keyword>
<comment type="caution">
    <text evidence="10">The sequence shown here is derived from an EMBL/GenBank/DDBJ whole genome shotgun (WGS) entry which is preliminary data.</text>
</comment>
<keyword evidence="4" id="KW-1133">Transmembrane helix</keyword>
<evidence type="ECO:0000313" key="10">
    <source>
        <dbReference type="EMBL" id="KDM91940.1"/>
    </source>
</evidence>
<dbReference type="STRING" id="1654360.EA58_09445"/>
<evidence type="ECO:0000256" key="4">
    <source>
        <dbReference type="ARBA" id="ARBA00022989"/>
    </source>
</evidence>
<evidence type="ECO:0000256" key="3">
    <source>
        <dbReference type="ARBA" id="ARBA00022692"/>
    </source>
</evidence>
<accession>A0A066RNA3</accession>
<keyword evidence="2" id="KW-1003">Cell membrane</keyword>
<dbReference type="Proteomes" id="UP000027192">
    <property type="component" value="Unassembled WGS sequence"/>
</dbReference>
<dbReference type="PANTHER" id="PTHR38035">
    <property type="entry name" value="UPF0070 PROTEIN YFGM"/>
    <property type="match status" value="1"/>
</dbReference>
<dbReference type="OrthoDB" id="9789675at2"/>
<feature type="domain" description="Ancillary SecYEG translocon subunit/Cell division coordinator CpoB TPR" evidence="9">
    <location>
        <begin position="15"/>
        <end position="203"/>
    </location>
</feature>
<evidence type="ECO:0000313" key="11">
    <source>
        <dbReference type="Proteomes" id="UP000027192"/>
    </source>
</evidence>
<proteinExistence type="inferred from homology"/>